<dbReference type="Gene3D" id="1.10.357.10">
    <property type="entry name" value="Tetracycline Repressor, domain 2"/>
    <property type="match status" value="1"/>
</dbReference>
<sequence>MYLAVIIRAFEQFIKLIEQNLEAMSEQNGWVKIETIGRSFLELYQEYPDYFKAIANYETQKEDFSSDDQLMQEYYQKGEQAFEFLTTAVKEGIADGSIREDIDVTDTALILWANIMGVNSLVAKKKAYLEGYHQREVEEIITAMFDFAKRSIRK</sequence>
<protein>
    <submittedName>
        <fullName evidence="1">AcrR family transcriptional regulator</fullName>
    </submittedName>
</protein>
<dbReference type="EMBL" id="JAFBDQ010000005">
    <property type="protein sequence ID" value="MBM7556317.1"/>
    <property type="molecule type" value="Genomic_DNA"/>
</dbReference>
<dbReference type="AlphaFoldDB" id="A0A938XP93"/>
<dbReference type="SUPFAM" id="SSF48498">
    <property type="entry name" value="Tetracyclin repressor-like, C-terminal domain"/>
    <property type="match status" value="1"/>
</dbReference>
<proteinExistence type="predicted"/>
<evidence type="ECO:0000313" key="1">
    <source>
        <dbReference type="EMBL" id="MBM7556317.1"/>
    </source>
</evidence>
<evidence type="ECO:0000313" key="2">
    <source>
        <dbReference type="Proteomes" id="UP000774000"/>
    </source>
</evidence>
<gene>
    <name evidence="1" type="ORF">JOC47_001160</name>
</gene>
<dbReference type="InterPro" id="IPR036271">
    <property type="entry name" value="Tet_transcr_reg_TetR-rel_C_sf"/>
</dbReference>
<keyword evidence="2" id="KW-1185">Reference proteome</keyword>
<reference evidence="1" key="1">
    <citation type="submission" date="2021-01" db="EMBL/GenBank/DDBJ databases">
        <title>Genomic Encyclopedia of Type Strains, Phase IV (KMG-IV): sequencing the most valuable type-strain genomes for metagenomic binning, comparative biology and taxonomic classification.</title>
        <authorList>
            <person name="Goeker M."/>
        </authorList>
    </citation>
    <scope>NUCLEOTIDE SEQUENCE</scope>
    <source>
        <strain evidence="1">DSM 23230</strain>
    </source>
</reference>
<organism evidence="1 2">
    <name type="scientific">Halanaerobacter jeridensis</name>
    <dbReference type="NCBI Taxonomy" id="706427"/>
    <lineage>
        <taxon>Bacteria</taxon>
        <taxon>Bacillati</taxon>
        <taxon>Bacillota</taxon>
        <taxon>Clostridia</taxon>
        <taxon>Halanaerobiales</taxon>
        <taxon>Halobacteroidaceae</taxon>
        <taxon>Halanaerobacter</taxon>
    </lineage>
</organism>
<accession>A0A938XP93</accession>
<dbReference type="Proteomes" id="UP000774000">
    <property type="component" value="Unassembled WGS sequence"/>
</dbReference>
<comment type="caution">
    <text evidence="1">The sequence shown here is derived from an EMBL/GenBank/DDBJ whole genome shotgun (WGS) entry which is preliminary data.</text>
</comment>
<name>A0A938XP93_9FIRM</name>